<dbReference type="PRINTS" id="PR00095">
    <property type="entry name" value="ANTSNTHASEI"/>
</dbReference>
<dbReference type="Proteomes" id="UP000054639">
    <property type="component" value="Unassembled WGS sequence"/>
</dbReference>
<dbReference type="Pfam" id="PF04715">
    <property type="entry name" value="Anth_synt_I_N"/>
    <property type="match status" value="1"/>
</dbReference>
<feature type="transmembrane region" description="Helical" evidence="3">
    <location>
        <begin position="20"/>
        <end position="40"/>
    </location>
</feature>
<dbReference type="InterPro" id="IPR015890">
    <property type="entry name" value="Chorismate_C"/>
</dbReference>
<keyword evidence="3" id="KW-0472">Membrane</keyword>
<dbReference type="GO" id="GO:0009396">
    <property type="term" value="P:folic acid-containing compound biosynthetic process"/>
    <property type="evidence" value="ECO:0007669"/>
    <property type="project" value="InterPro"/>
</dbReference>
<dbReference type="Proteomes" id="UP000254230">
    <property type="component" value="Unassembled WGS sequence"/>
</dbReference>
<keyword evidence="2 7" id="KW-0808">Transferase</keyword>
<dbReference type="Pfam" id="PF00425">
    <property type="entry name" value="Chorismate_bind"/>
    <property type="match status" value="1"/>
</dbReference>
<sequence length="466" mass="52848">MKNNTVQFIDFYVKIYSKKIVLIGVILSNFTSLELNYHLFLQDSYKKFCDLPGFVLLESSDKTRGRYDILSAYPYDRVVFWADQASKYSSQDKLRELLLNHQSIDDLPFQGGAIGYISYDFGAQLYGIKTKPQESLSDMPLIDMGLYDWAIITDHHLRKVTLFAANRHTSTKNLIEEIIQIWNEPPIKSHLFKLNSEFIPLVSKEDYQHSFSAINSYLNEGRTYQVNLTQPFHADFSGDSWEIYRTITNKNPVPFSAFIRNKEADILSFSPERFLQYNQGTILASPIKGTIARSIDPNIDEELKNQLISCEKNRAENVMIVDLMRNDLGKIAKPGSVKVTNLCEVQSYNSVHHLVSDIEATCMDHLNPFDIFLSCFPGGSITGAPKLEAMNIINEQEPYARGIYCGSIGYFSSHGRFDTNIAIRTITAKNNILHLAAGGGILIDSKCEDEYLECYTKIAAIINGLK</sequence>
<evidence type="ECO:0000313" key="8">
    <source>
        <dbReference type="Proteomes" id="UP000054639"/>
    </source>
</evidence>
<accession>A0A378KTB2</accession>
<dbReference type="EMBL" id="UGOW01000001">
    <property type="protein sequence ID" value="STY17792.1"/>
    <property type="molecule type" value="Genomic_DNA"/>
</dbReference>
<dbReference type="PANTHER" id="PTHR11236">
    <property type="entry name" value="AMINOBENZOATE/ANTHRANILATE SYNTHASE"/>
    <property type="match status" value="1"/>
</dbReference>
<dbReference type="SUPFAM" id="SSF56322">
    <property type="entry name" value="ADC synthase"/>
    <property type="match status" value="1"/>
</dbReference>
<dbReference type="AlphaFoldDB" id="A0A378KTB2"/>
<dbReference type="InterPro" id="IPR005802">
    <property type="entry name" value="ADC_synth_comp_1"/>
</dbReference>
<dbReference type="InterPro" id="IPR005801">
    <property type="entry name" value="ADC_synthase"/>
</dbReference>
<feature type="domain" description="Chorismate-utilising enzyme C-terminal" evidence="4">
    <location>
        <begin position="204"/>
        <end position="457"/>
    </location>
</feature>
<keyword evidence="3" id="KW-1133">Transmembrane helix</keyword>
<dbReference type="EMBL" id="LNYR01000012">
    <property type="protein sequence ID" value="KTD50962.1"/>
    <property type="molecule type" value="Genomic_DNA"/>
</dbReference>
<dbReference type="NCBIfam" id="TIGR00553">
    <property type="entry name" value="pabB"/>
    <property type="match status" value="1"/>
</dbReference>
<evidence type="ECO:0000256" key="2">
    <source>
        <dbReference type="ARBA" id="ARBA00022679"/>
    </source>
</evidence>
<evidence type="ECO:0000256" key="3">
    <source>
        <dbReference type="SAM" id="Phobius"/>
    </source>
</evidence>
<gene>
    <name evidence="7" type="primary">pabB</name>
    <name evidence="6" type="ORF">Lqua_1189</name>
    <name evidence="7" type="ORF">NCTC12376_01607</name>
</gene>
<evidence type="ECO:0000256" key="1">
    <source>
        <dbReference type="ARBA" id="ARBA00013139"/>
    </source>
</evidence>
<evidence type="ECO:0000313" key="7">
    <source>
        <dbReference type="EMBL" id="STY17792.1"/>
    </source>
</evidence>
<dbReference type="GO" id="GO:0000162">
    <property type="term" value="P:L-tryptophan biosynthetic process"/>
    <property type="evidence" value="ECO:0007669"/>
    <property type="project" value="TreeGrafter"/>
</dbReference>
<dbReference type="EC" id="2.6.1.85" evidence="1"/>
<dbReference type="PANTHER" id="PTHR11236:SF50">
    <property type="entry name" value="AMINODEOXYCHORISMATE SYNTHASE COMPONENT 1"/>
    <property type="match status" value="1"/>
</dbReference>
<reference evidence="6 8" key="1">
    <citation type="submission" date="2015-11" db="EMBL/GenBank/DDBJ databases">
        <title>Genomic analysis of 38 Legionella species identifies large and diverse effector repertoires.</title>
        <authorList>
            <person name="Burstein D."/>
            <person name="Amaro F."/>
            <person name="Zusman T."/>
            <person name="Lifshitz Z."/>
            <person name="Cohen O."/>
            <person name="Gilbert J.A."/>
            <person name="Pupko T."/>
            <person name="Shuman H.A."/>
            <person name="Segal G."/>
        </authorList>
    </citation>
    <scope>NUCLEOTIDE SEQUENCE [LARGE SCALE GENOMIC DNA]</scope>
    <source>
        <strain evidence="6 8">ATCC 49507</strain>
    </source>
</reference>
<evidence type="ECO:0000313" key="9">
    <source>
        <dbReference type="Proteomes" id="UP000254230"/>
    </source>
</evidence>
<evidence type="ECO:0000313" key="6">
    <source>
        <dbReference type="EMBL" id="KTD50962.1"/>
    </source>
</evidence>
<dbReference type="Gene3D" id="3.60.120.10">
    <property type="entry name" value="Anthranilate synthase"/>
    <property type="match status" value="1"/>
</dbReference>
<keyword evidence="3" id="KW-0812">Transmembrane</keyword>
<protein>
    <recommendedName>
        <fullName evidence="1">aminodeoxychorismate synthase</fullName>
        <ecNumber evidence="1">2.6.1.85</ecNumber>
    </recommendedName>
</protein>
<keyword evidence="8" id="KW-1185">Reference proteome</keyword>
<keyword evidence="7" id="KW-0032">Aminotransferase</keyword>
<dbReference type="InterPro" id="IPR019999">
    <property type="entry name" value="Anth_synth_I-like"/>
</dbReference>
<dbReference type="InterPro" id="IPR006805">
    <property type="entry name" value="Anth_synth_I_N"/>
</dbReference>
<dbReference type="GO" id="GO:0046820">
    <property type="term" value="F:4-amino-4-deoxychorismate synthase activity"/>
    <property type="evidence" value="ECO:0007669"/>
    <property type="project" value="UniProtKB-EC"/>
</dbReference>
<organism evidence="7 9">
    <name type="scientific">Legionella quateirensis</name>
    <dbReference type="NCBI Taxonomy" id="45072"/>
    <lineage>
        <taxon>Bacteria</taxon>
        <taxon>Pseudomonadati</taxon>
        <taxon>Pseudomonadota</taxon>
        <taxon>Gammaproteobacteria</taxon>
        <taxon>Legionellales</taxon>
        <taxon>Legionellaceae</taxon>
        <taxon>Legionella</taxon>
    </lineage>
</organism>
<evidence type="ECO:0000259" key="4">
    <source>
        <dbReference type="Pfam" id="PF00425"/>
    </source>
</evidence>
<reference evidence="7 9" key="2">
    <citation type="submission" date="2018-06" db="EMBL/GenBank/DDBJ databases">
        <authorList>
            <consortium name="Pathogen Informatics"/>
            <person name="Doyle S."/>
        </authorList>
    </citation>
    <scope>NUCLEOTIDE SEQUENCE [LARGE SCALE GENOMIC DNA]</scope>
    <source>
        <strain evidence="7 9">NCTC12376</strain>
    </source>
</reference>
<name>A0A378KTB2_9GAMM</name>
<feature type="domain" description="Anthranilate synthase component I N-terminal" evidence="5">
    <location>
        <begin position="47"/>
        <end position="162"/>
    </location>
</feature>
<dbReference type="STRING" id="45072.Lqua_1189"/>
<dbReference type="OrthoDB" id="9803598at2"/>
<proteinExistence type="predicted"/>
<evidence type="ECO:0000259" key="5">
    <source>
        <dbReference type="Pfam" id="PF04715"/>
    </source>
</evidence>